<comment type="similarity">
    <text evidence="2">Belongs to the glycosyltransferase 31 family.</text>
</comment>
<evidence type="ECO:0000256" key="10">
    <source>
        <dbReference type="SAM" id="MobiDB-lite"/>
    </source>
</evidence>
<evidence type="ECO:0000256" key="2">
    <source>
        <dbReference type="ARBA" id="ARBA00008661"/>
    </source>
</evidence>
<dbReference type="Gene3D" id="1.25.40.10">
    <property type="entry name" value="Tetratricopeptide repeat domain"/>
    <property type="match status" value="1"/>
</dbReference>
<keyword evidence="6" id="KW-0735">Signal-anchor</keyword>
<keyword evidence="12" id="KW-1185">Reference proteome</keyword>
<dbReference type="GO" id="GO:0016758">
    <property type="term" value="F:hexosyltransferase activity"/>
    <property type="evidence" value="ECO:0007669"/>
    <property type="project" value="InterPro"/>
</dbReference>
<name>A0AAD5T142_9FUNG</name>
<comment type="subcellular location">
    <subcellularLocation>
        <location evidence="1">Golgi apparatus membrane</location>
        <topology evidence="1">Single-pass type II membrane protein</topology>
    </subcellularLocation>
</comment>
<feature type="region of interest" description="Disordered" evidence="10">
    <location>
        <begin position="1"/>
        <end position="27"/>
    </location>
</feature>
<evidence type="ECO:0000256" key="8">
    <source>
        <dbReference type="ARBA" id="ARBA00023034"/>
    </source>
</evidence>
<evidence type="ECO:0000256" key="9">
    <source>
        <dbReference type="ARBA" id="ARBA00023136"/>
    </source>
</evidence>
<evidence type="ECO:0000256" key="6">
    <source>
        <dbReference type="ARBA" id="ARBA00022968"/>
    </source>
</evidence>
<evidence type="ECO:0000256" key="4">
    <source>
        <dbReference type="ARBA" id="ARBA00022679"/>
    </source>
</evidence>
<dbReference type="GO" id="GO:0000139">
    <property type="term" value="C:Golgi membrane"/>
    <property type="evidence" value="ECO:0007669"/>
    <property type="project" value="UniProtKB-SubCell"/>
</dbReference>
<dbReference type="Pfam" id="PF01762">
    <property type="entry name" value="Galactosyl_T"/>
    <property type="match status" value="1"/>
</dbReference>
<dbReference type="CDD" id="cd24142">
    <property type="entry name" value="ACL4-like"/>
    <property type="match status" value="1"/>
</dbReference>
<dbReference type="SUPFAM" id="SSF48452">
    <property type="entry name" value="TPR-like"/>
    <property type="match status" value="1"/>
</dbReference>
<organism evidence="11 12">
    <name type="scientific">Physocladia obscura</name>
    <dbReference type="NCBI Taxonomy" id="109957"/>
    <lineage>
        <taxon>Eukaryota</taxon>
        <taxon>Fungi</taxon>
        <taxon>Fungi incertae sedis</taxon>
        <taxon>Chytridiomycota</taxon>
        <taxon>Chytridiomycota incertae sedis</taxon>
        <taxon>Chytridiomycetes</taxon>
        <taxon>Chytridiales</taxon>
        <taxon>Chytriomycetaceae</taxon>
        <taxon>Physocladia</taxon>
    </lineage>
</organism>
<keyword evidence="5" id="KW-0812">Transmembrane</keyword>
<keyword evidence="8" id="KW-0333">Golgi apparatus</keyword>
<sequence>MGKKKGGKNKSKGISGNNNNTTQSESKVNNTASVLLAARALFDGEECNALGARDAILQSLPAALISESVDVLELLGACELELAATCLSTCASTLSSSLSSHEHNHETAALEYLRRAVGLNAARMGPAAFLSLAQLCVGAEAVSFYNQGIAALSDELDVLVADDNGKSDDEHEHGEEIDALKRKISGALCSISEIYMTDCCDDPLAEQHCSSCTARAIELSPLLPEVHQTSASVLLSKCDPDAATSAILTSTSLWSPANMDSWPPYPTRVATAKILMEVSLYDNAAVVLETALQENDEDLEPWYLFSWCYYQMGGGDDDDGNDDDMGEDNATENVSLEDKVDCFVDAKECLERLFELASKQNEFDVDPNMLEHANQMLSHVSSVLNSHPGLVKQIEELHRDREIGEEFGDGNINNEAGEEDDAMEIHSLNPSWLIATISYYGPKAAKRRQIIRETWQKLYATPDITCRFILAKANDPDTQLDYILFENETFGDLVVLDSIPEDSRTANTVKSIEFFKSLNPYLNGTNSHLRRDFVSKADDDSFIYATEFRKRYLDQNYAQERTIIGRNCSGCKPYLYAAGQFYTMSLPMIDHISQLHATNKIINMDEDALNGLLLLNNHEFHPQNYTFIHVENKFAFDWSPAINDSSLNNHRVTIDSLNPHKMKQDADYLLVASLFGPDGVDHAMVESLDQTQSYL</sequence>
<dbReference type="Proteomes" id="UP001211907">
    <property type="component" value="Unassembled WGS sequence"/>
</dbReference>
<dbReference type="AlphaFoldDB" id="A0AAD5T142"/>
<evidence type="ECO:0000313" key="12">
    <source>
        <dbReference type="Proteomes" id="UP001211907"/>
    </source>
</evidence>
<accession>A0AAD5T142</accession>
<keyword evidence="4" id="KW-0808">Transferase</keyword>
<keyword evidence="7" id="KW-1133">Transmembrane helix</keyword>
<proteinExistence type="inferred from homology"/>
<evidence type="ECO:0000256" key="5">
    <source>
        <dbReference type="ARBA" id="ARBA00022692"/>
    </source>
</evidence>
<comment type="caution">
    <text evidence="11">The sequence shown here is derived from an EMBL/GenBank/DDBJ whole genome shotgun (WGS) entry which is preliminary data.</text>
</comment>
<evidence type="ECO:0000256" key="1">
    <source>
        <dbReference type="ARBA" id="ARBA00004323"/>
    </source>
</evidence>
<keyword evidence="9" id="KW-0472">Membrane</keyword>
<keyword evidence="3" id="KW-0328">Glycosyltransferase</keyword>
<dbReference type="InterPro" id="IPR002659">
    <property type="entry name" value="Glyco_trans_31"/>
</dbReference>
<feature type="compositionally biased region" description="Basic residues" evidence="10">
    <location>
        <begin position="1"/>
        <end position="11"/>
    </location>
</feature>
<evidence type="ECO:0000313" key="11">
    <source>
        <dbReference type="EMBL" id="KAJ3119446.1"/>
    </source>
</evidence>
<reference evidence="11" key="1">
    <citation type="submission" date="2020-05" db="EMBL/GenBank/DDBJ databases">
        <title>Phylogenomic resolution of chytrid fungi.</title>
        <authorList>
            <person name="Stajich J.E."/>
            <person name="Amses K."/>
            <person name="Simmons R."/>
            <person name="Seto K."/>
            <person name="Myers J."/>
            <person name="Bonds A."/>
            <person name="Quandt C.A."/>
            <person name="Barry K."/>
            <person name="Liu P."/>
            <person name="Grigoriev I."/>
            <person name="Longcore J.E."/>
            <person name="James T.Y."/>
        </authorList>
    </citation>
    <scope>NUCLEOTIDE SEQUENCE</scope>
    <source>
        <strain evidence="11">JEL0513</strain>
    </source>
</reference>
<dbReference type="InterPro" id="IPR011990">
    <property type="entry name" value="TPR-like_helical_dom_sf"/>
</dbReference>
<dbReference type="PANTHER" id="PTHR11214">
    <property type="entry name" value="BETA-1,3-N-ACETYLGLUCOSAMINYLTRANSFERASE"/>
    <property type="match status" value="1"/>
</dbReference>
<evidence type="ECO:0000256" key="3">
    <source>
        <dbReference type="ARBA" id="ARBA00022676"/>
    </source>
</evidence>
<gene>
    <name evidence="11" type="ORF">HK100_000319</name>
</gene>
<dbReference type="EMBL" id="JADGJH010001060">
    <property type="protein sequence ID" value="KAJ3119446.1"/>
    <property type="molecule type" value="Genomic_DNA"/>
</dbReference>
<protein>
    <submittedName>
        <fullName evidence="11">Uncharacterized protein</fullName>
    </submittedName>
</protein>
<evidence type="ECO:0000256" key="7">
    <source>
        <dbReference type="ARBA" id="ARBA00022989"/>
    </source>
</evidence>